<feature type="compositionally biased region" description="Polar residues" evidence="2">
    <location>
        <begin position="349"/>
        <end position="362"/>
    </location>
</feature>
<feature type="region of interest" description="Disordered" evidence="2">
    <location>
        <begin position="1"/>
        <end position="26"/>
    </location>
</feature>
<protein>
    <submittedName>
        <fullName evidence="5">E3 ubiquitin-protein ligase</fullName>
    </submittedName>
</protein>
<dbReference type="GO" id="GO:0008270">
    <property type="term" value="F:zinc ion binding"/>
    <property type="evidence" value="ECO:0007669"/>
    <property type="project" value="UniProtKB-KW"/>
</dbReference>
<dbReference type="InterPro" id="IPR001841">
    <property type="entry name" value="Znf_RING"/>
</dbReference>
<gene>
    <name evidence="5" type="ORF">GQ26_0210140</name>
</gene>
<feature type="domain" description="RING-type" evidence="4">
    <location>
        <begin position="239"/>
        <end position="281"/>
    </location>
</feature>
<keyword evidence="1" id="KW-0863">Zinc-finger</keyword>
<feature type="transmembrane region" description="Helical" evidence="3">
    <location>
        <begin position="34"/>
        <end position="59"/>
    </location>
</feature>
<dbReference type="FunFam" id="3.30.40.10:FF:000539">
    <property type="entry name" value="Ring finger domain protein"/>
    <property type="match status" value="1"/>
</dbReference>
<dbReference type="eggNOG" id="KOG4628">
    <property type="taxonomic scope" value="Eukaryota"/>
</dbReference>
<feature type="region of interest" description="Disordered" evidence="2">
    <location>
        <begin position="115"/>
        <end position="148"/>
    </location>
</feature>
<keyword evidence="3" id="KW-1133">Transmembrane helix</keyword>
<dbReference type="Gene3D" id="3.30.40.10">
    <property type="entry name" value="Zinc/RING finger domain, C3HC4 (zinc finger)"/>
    <property type="match status" value="1"/>
</dbReference>
<dbReference type="AlphaFoldDB" id="A0A093VGE6"/>
<dbReference type="HOGENOM" id="CLU_031409_1_0_1"/>
<evidence type="ECO:0000256" key="2">
    <source>
        <dbReference type="SAM" id="MobiDB-lite"/>
    </source>
</evidence>
<feature type="region of interest" description="Disordered" evidence="2">
    <location>
        <begin position="189"/>
        <end position="220"/>
    </location>
</feature>
<dbReference type="CDD" id="cd16473">
    <property type="entry name" value="RING-H2_RNF103"/>
    <property type="match status" value="1"/>
</dbReference>
<keyword evidence="3" id="KW-0812">Transmembrane</keyword>
<dbReference type="PROSITE" id="PS50089">
    <property type="entry name" value="ZF_RING_2"/>
    <property type="match status" value="1"/>
</dbReference>
<reference evidence="5" key="2">
    <citation type="journal article" date="2014" name="PLoS Genet.">
        <title>Signature gene expression reveals novel clues to the molecular mechanisms of dimorphic transition in Penicillium marneffei.</title>
        <authorList>
            <person name="Yang E."/>
            <person name="Wang G."/>
            <person name="Cai J."/>
            <person name="Woo P.C."/>
            <person name="Lau S.K."/>
            <person name="Yuen K.-Y."/>
            <person name="Chow W.-N."/>
            <person name="Lin X."/>
        </authorList>
    </citation>
    <scope>NUCLEOTIDE SEQUENCE</scope>
    <source>
        <strain evidence="5">PM1</strain>
    </source>
</reference>
<feature type="region of interest" description="Disordered" evidence="2">
    <location>
        <begin position="342"/>
        <end position="415"/>
    </location>
</feature>
<evidence type="ECO:0000256" key="3">
    <source>
        <dbReference type="SAM" id="Phobius"/>
    </source>
</evidence>
<dbReference type="SUPFAM" id="SSF57850">
    <property type="entry name" value="RING/U-box"/>
    <property type="match status" value="1"/>
</dbReference>
<feature type="compositionally biased region" description="Low complexity" evidence="2">
    <location>
        <begin position="1"/>
        <end position="22"/>
    </location>
</feature>
<evidence type="ECO:0000256" key="1">
    <source>
        <dbReference type="PROSITE-ProRule" id="PRU00175"/>
    </source>
</evidence>
<dbReference type="PANTHER" id="PTHR22765:SF434">
    <property type="entry name" value="GB|AAD18119.1-RELATED"/>
    <property type="match status" value="1"/>
</dbReference>
<sequence>MSSTTSTVTSSTSAATSTSTSSSGGGGGPSSSPLLFFVALGFGVVFTNLWIIVGVKYCFRYNQRNRQLRNEETGEPIDLTAVPRTHRRRREKKLMSMEDVNERFPLMKYKAWRSSRADRGLPSEGGIAAPGNRPESPKAGESEHSNPSVTAHHVEAYAPKGHDRTDSVVSEPSSPVAQQINGISESKVVTTTEVQPKTATTEAASNVHPPHEEEMHDENDDPIQGAVPAELLPSPGDSCAICLDLIEDDDDVRGLTCGHAFHASCLDPWLTSRRACCPLCKADYYIPKPRPEGQEAVPENARVGGRRITGRNAAALRPPQPTFSVDRINPFRTRFYFSTRAPLTVPPTGDSNPRVTSGIQPSNTPPPSEQTHARRSPVWVPRLNFWRTSNPQSTSQTTEVRTPGQLEAGTTPQGQ</sequence>
<accession>A0A093VGE6</accession>
<dbReference type="PANTHER" id="PTHR22765">
    <property type="entry name" value="RING FINGER AND PROTEASE ASSOCIATED DOMAIN-CONTAINING"/>
    <property type="match status" value="1"/>
</dbReference>
<dbReference type="EMBL" id="JPOX01000021">
    <property type="protein sequence ID" value="KFX45792.1"/>
    <property type="molecule type" value="Genomic_DNA"/>
</dbReference>
<keyword evidence="1" id="KW-0479">Metal-binding</keyword>
<proteinExistence type="predicted"/>
<feature type="compositionally biased region" description="Polar residues" evidence="2">
    <location>
        <begin position="386"/>
        <end position="400"/>
    </location>
</feature>
<name>A0A093VGE6_TALMA</name>
<dbReference type="EMBL" id="JPOX01000021">
    <property type="protein sequence ID" value="KFX45790.1"/>
    <property type="molecule type" value="Genomic_DNA"/>
</dbReference>
<dbReference type="GO" id="GO:0005737">
    <property type="term" value="C:cytoplasm"/>
    <property type="evidence" value="ECO:0007669"/>
    <property type="project" value="TreeGrafter"/>
</dbReference>
<evidence type="ECO:0000313" key="5">
    <source>
        <dbReference type="EMBL" id="KFX45791.1"/>
    </source>
</evidence>
<feature type="compositionally biased region" description="Basic and acidic residues" evidence="2">
    <location>
        <begin position="135"/>
        <end position="144"/>
    </location>
</feature>
<keyword evidence="1" id="KW-0862">Zinc</keyword>
<dbReference type="GO" id="GO:0006511">
    <property type="term" value="P:ubiquitin-dependent protein catabolic process"/>
    <property type="evidence" value="ECO:0007669"/>
    <property type="project" value="TreeGrafter"/>
</dbReference>
<reference key="1">
    <citation type="journal article" date="2014" name="PLoS Genet.">
        <title>Signature Gene Expression Reveals Novel Clues to the Molecular Mechanisms of Dimorphic Transition in Penicillium marneffei.</title>
        <authorList>
            <person name="Yang E."/>
            <person name="Wang G."/>
            <person name="Cai J."/>
            <person name="Woo P.C."/>
            <person name="Lau S.K."/>
            <person name="Yuen K.-Y."/>
            <person name="Chow W.-N."/>
            <person name="Lin X."/>
        </authorList>
    </citation>
    <scope>NUCLEOTIDE SEQUENCE [LARGE SCALE GENOMIC DNA]</scope>
    <source>
        <strain>PM1</strain>
    </source>
</reference>
<organism evidence="5">
    <name type="scientific">Talaromyces marneffei PM1</name>
    <dbReference type="NCBI Taxonomy" id="1077442"/>
    <lineage>
        <taxon>Eukaryota</taxon>
        <taxon>Fungi</taxon>
        <taxon>Dikarya</taxon>
        <taxon>Ascomycota</taxon>
        <taxon>Pezizomycotina</taxon>
        <taxon>Eurotiomycetes</taxon>
        <taxon>Eurotiomycetidae</taxon>
        <taxon>Eurotiales</taxon>
        <taxon>Trichocomaceae</taxon>
        <taxon>Talaromyces</taxon>
        <taxon>Talaromyces sect. Talaromyces</taxon>
    </lineage>
</organism>
<dbReference type="InterPro" id="IPR051826">
    <property type="entry name" value="E3_ubiquitin-ligase_domain"/>
</dbReference>
<comment type="caution">
    <text evidence="5">The sequence shown here is derived from an EMBL/GenBank/DDBJ whole genome shotgun (WGS) entry which is preliminary data.</text>
</comment>
<feature type="compositionally biased region" description="Polar residues" evidence="2">
    <location>
        <begin position="189"/>
        <end position="204"/>
    </location>
</feature>
<dbReference type="Pfam" id="PF13639">
    <property type="entry name" value="zf-RING_2"/>
    <property type="match status" value="1"/>
</dbReference>
<dbReference type="EMBL" id="JPOX01000021">
    <property type="protein sequence ID" value="KFX45791.1"/>
    <property type="molecule type" value="Genomic_DNA"/>
</dbReference>
<dbReference type="GO" id="GO:0061630">
    <property type="term" value="F:ubiquitin protein ligase activity"/>
    <property type="evidence" value="ECO:0007669"/>
    <property type="project" value="TreeGrafter"/>
</dbReference>
<dbReference type="InterPro" id="IPR013083">
    <property type="entry name" value="Znf_RING/FYVE/PHD"/>
</dbReference>
<evidence type="ECO:0000259" key="4">
    <source>
        <dbReference type="PROSITE" id="PS50089"/>
    </source>
</evidence>
<dbReference type="SMART" id="SM00184">
    <property type="entry name" value="RING"/>
    <property type="match status" value="1"/>
</dbReference>
<keyword evidence="3" id="KW-0472">Membrane</keyword>